<dbReference type="Proteomes" id="UP000030747">
    <property type="component" value="Unassembled WGS sequence"/>
</dbReference>
<dbReference type="GO" id="GO:0005874">
    <property type="term" value="C:microtubule"/>
    <property type="evidence" value="ECO:0007669"/>
    <property type="project" value="UniProtKB-KW"/>
</dbReference>
<dbReference type="AlphaFoldDB" id="U6KYZ3"/>
<dbReference type="OrthoDB" id="3176171at2759"/>
<feature type="binding site" evidence="6">
    <location>
        <begin position="347"/>
        <end position="354"/>
    </location>
    <ligand>
        <name>ATP</name>
        <dbReference type="ChEBI" id="CHEBI:30616"/>
    </ligand>
</feature>
<dbReference type="InterPro" id="IPR001752">
    <property type="entry name" value="Kinesin_motor_dom"/>
</dbReference>
<dbReference type="GO" id="GO:0003777">
    <property type="term" value="F:microtubule motor activity"/>
    <property type="evidence" value="ECO:0007669"/>
    <property type="project" value="InterPro"/>
</dbReference>
<dbReference type="Gene3D" id="3.40.850.10">
    <property type="entry name" value="Kinesin motor domain"/>
    <property type="match status" value="1"/>
</dbReference>
<dbReference type="SUPFAM" id="SSF52540">
    <property type="entry name" value="P-loop containing nucleoside triphosphate hydrolases"/>
    <property type="match status" value="1"/>
</dbReference>
<evidence type="ECO:0000256" key="5">
    <source>
        <dbReference type="ARBA" id="ARBA00023175"/>
    </source>
</evidence>
<dbReference type="InterPro" id="IPR036961">
    <property type="entry name" value="Kinesin_motor_dom_sf"/>
</dbReference>
<dbReference type="PROSITE" id="PS00411">
    <property type="entry name" value="KINESIN_MOTOR_1"/>
    <property type="match status" value="1"/>
</dbReference>
<keyword evidence="5 6" id="KW-0505">Motor protein</keyword>
<comment type="similarity">
    <text evidence="6 7">Belongs to the TRAFAC class myosin-kinesin ATPase superfamily. Kinesin family.</text>
</comment>
<evidence type="ECO:0000256" key="7">
    <source>
        <dbReference type="RuleBase" id="RU000394"/>
    </source>
</evidence>
<gene>
    <name evidence="10" type="ORF">ETH_00013460</name>
</gene>
<dbReference type="GeneID" id="25251857"/>
<dbReference type="InterPro" id="IPR019821">
    <property type="entry name" value="Kinesin_motor_CS"/>
</dbReference>
<evidence type="ECO:0000256" key="1">
    <source>
        <dbReference type="ARBA" id="ARBA00022701"/>
    </source>
</evidence>
<dbReference type="SMART" id="SM00129">
    <property type="entry name" value="KISc"/>
    <property type="match status" value="1"/>
</dbReference>
<keyword evidence="2 6" id="KW-0547">Nucleotide-binding</keyword>
<evidence type="ECO:0000256" key="2">
    <source>
        <dbReference type="ARBA" id="ARBA00022741"/>
    </source>
</evidence>
<dbReference type="PRINTS" id="PR00380">
    <property type="entry name" value="KINESINHEAVY"/>
</dbReference>
<feature type="domain" description="Kinesin motor" evidence="9">
    <location>
        <begin position="256"/>
        <end position="591"/>
    </location>
</feature>
<proteinExistence type="inferred from homology"/>
<dbReference type="InterPro" id="IPR027640">
    <property type="entry name" value="Kinesin-like_fam"/>
</dbReference>
<dbReference type="Pfam" id="PF00225">
    <property type="entry name" value="Kinesin"/>
    <property type="match status" value="1"/>
</dbReference>
<evidence type="ECO:0000313" key="11">
    <source>
        <dbReference type="Proteomes" id="UP000030747"/>
    </source>
</evidence>
<evidence type="ECO:0000313" key="10">
    <source>
        <dbReference type="EMBL" id="CDJ43387.1"/>
    </source>
</evidence>
<evidence type="ECO:0000256" key="6">
    <source>
        <dbReference type="PROSITE-ProRule" id="PRU00283"/>
    </source>
</evidence>
<protein>
    <recommendedName>
        <fullName evidence="7">Kinesin-like protein</fullName>
    </recommendedName>
</protein>
<feature type="region of interest" description="Disordered" evidence="8">
    <location>
        <begin position="1"/>
        <end position="20"/>
    </location>
</feature>
<evidence type="ECO:0000259" key="9">
    <source>
        <dbReference type="PROSITE" id="PS50067"/>
    </source>
</evidence>
<evidence type="ECO:0000256" key="4">
    <source>
        <dbReference type="ARBA" id="ARBA00023054"/>
    </source>
</evidence>
<evidence type="ECO:0000256" key="8">
    <source>
        <dbReference type="SAM" id="MobiDB-lite"/>
    </source>
</evidence>
<sequence>MLMRLNMSREMVSSGPQDGSPLEAPVSANGFLPVRGPDFLAAYRHTQIPQPLKRTDKSFFQSQLLNHKKPQQQQQQQQIERHIVRPTVMLTQKYQEPLQQPHLRQSVRYSQSTYRHGACSRSNSSFATTEERSLSQNVSGKLPTQYCSKGAARCVCHSVAQAAFTSPTFNRISYRSTRSSLGPSLVDSKRNIIPDLKLNVSTVVDASGDLAAPPTVSPSAFAAVPSTTLSVGGESCTDWGTISADDSSCCNGNGSNVYVAVRVRPLSETERIQGDMKIVSVLDSRSLTVTEVGAEGGPRGRRVKKRYFSFDSVFGETTDQEEVFQGCTLPLLHDLLKGINVSVFAYGATAAGKTHTMLGNEAAPGVMPRALQLLFQQVCDEKEREFSLSCSFVEIYNETIRDLLGSRTDVCELREDPEKGVVLQHATIHRLRSKQHALLLLLEGNDKRTQEATNANQTSSRSHAILQVNILARDKSGEESQLAKLSLVDLAGSERACHTSNHGQRMTEGASINRSLLALGNVINALTVKGNVSGKPSLRFVPYRDSKLTRLLKDSLGGRCRTAMVATISPAISHQEETLNTLKYAKRAKAIRNSSDRARITRLQGREAPSESAAVAGLKAKLHQLQCQISRQDLHERLNMRKRLHAGQIMSLLDASEEPEARQGLNTEL</sequence>
<dbReference type="EMBL" id="HG675764">
    <property type="protein sequence ID" value="CDJ43387.1"/>
    <property type="molecule type" value="Genomic_DNA"/>
</dbReference>
<dbReference type="GO" id="GO:0008017">
    <property type="term" value="F:microtubule binding"/>
    <property type="evidence" value="ECO:0007669"/>
    <property type="project" value="InterPro"/>
</dbReference>
<keyword evidence="1 7" id="KW-0493">Microtubule</keyword>
<dbReference type="RefSeq" id="XP_013234137.1">
    <property type="nucleotide sequence ID" value="XM_013378683.1"/>
</dbReference>
<dbReference type="GO" id="GO:0005524">
    <property type="term" value="F:ATP binding"/>
    <property type="evidence" value="ECO:0007669"/>
    <property type="project" value="UniProtKB-UniRule"/>
</dbReference>
<dbReference type="VEuPathDB" id="ToxoDB:ETH_00013460"/>
<keyword evidence="3 6" id="KW-0067">ATP-binding</keyword>
<dbReference type="InterPro" id="IPR027417">
    <property type="entry name" value="P-loop_NTPase"/>
</dbReference>
<evidence type="ECO:0000256" key="3">
    <source>
        <dbReference type="ARBA" id="ARBA00022840"/>
    </source>
</evidence>
<accession>U6KYZ3</accession>
<dbReference type="PANTHER" id="PTHR47968">
    <property type="entry name" value="CENTROMERE PROTEIN E"/>
    <property type="match status" value="1"/>
</dbReference>
<organism evidence="10 11">
    <name type="scientific">Eimeria tenella</name>
    <name type="common">Coccidian parasite</name>
    <dbReference type="NCBI Taxonomy" id="5802"/>
    <lineage>
        <taxon>Eukaryota</taxon>
        <taxon>Sar</taxon>
        <taxon>Alveolata</taxon>
        <taxon>Apicomplexa</taxon>
        <taxon>Conoidasida</taxon>
        <taxon>Coccidia</taxon>
        <taxon>Eucoccidiorida</taxon>
        <taxon>Eimeriorina</taxon>
        <taxon>Eimeriidae</taxon>
        <taxon>Eimeria</taxon>
    </lineage>
</organism>
<reference evidence="10" key="1">
    <citation type="submission" date="2013-10" db="EMBL/GenBank/DDBJ databases">
        <title>Genomic analysis of the causative agents of coccidiosis in chickens.</title>
        <authorList>
            <person name="Reid A.J."/>
            <person name="Blake D."/>
            <person name="Billington K."/>
            <person name="Browne H."/>
            <person name="Dunn M."/>
            <person name="Hung S."/>
            <person name="Kawahara F."/>
            <person name="Miranda-Saavedra D."/>
            <person name="Mourier T."/>
            <person name="Nagra H."/>
            <person name="Otto T.D."/>
            <person name="Rawlings N."/>
            <person name="Sanchez A."/>
            <person name="Sanders M."/>
            <person name="Subramaniam C."/>
            <person name="Tay Y."/>
            <person name="Dear P."/>
            <person name="Doerig C."/>
            <person name="Gruber A."/>
            <person name="Parkinson J."/>
            <person name="Shirley M."/>
            <person name="Wan K.L."/>
            <person name="Berriman M."/>
            <person name="Tomley F."/>
            <person name="Pain A."/>
        </authorList>
    </citation>
    <scope>NUCLEOTIDE SEQUENCE [LARGE SCALE GENOMIC DNA]</scope>
    <source>
        <strain evidence="10">Houghton</strain>
    </source>
</reference>
<keyword evidence="4" id="KW-0175">Coiled coil</keyword>
<name>U6KYZ3_EIMTE</name>
<keyword evidence="11" id="KW-1185">Reference proteome</keyword>
<dbReference type="PROSITE" id="PS50067">
    <property type="entry name" value="KINESIN_MOTOR_2"/>
    <property type="match status" value="1"/>
</dbReference>
<dbReference type="GO" id="GO:0007018">
    <property type="term" value="P:microtubule-based movement"/>
    <property type="evidence" value="ECO:0007669"/>
    <property type="project" value="InterPro"/>
</dbReference>
<reference evidence="10" key="2">
    <citation type="submission" date="2013-10" db="EMBL/GenBank/DDBJ databases">
        <authorList>
            <person name="Aslett M."/>
        </authorList>
    </citation>
    <scope>NUCLEOTIDE SEQUENCE [LARGE SCALE GENOMIC DNA]</scope>
    <source>
        <strain evidence="10">Houghton</strain>
    </source>
</reference>
<dbReference type="VEuPathDB" id="ToxoDB:ETH2_1518300"/>
<dbReference type="PANTHER" id="PTHR47968:SF13">
    <property type="entry name" value="KINESIN-LIKE PROTEIN KIF19 ISOFORM X1"/>
    <property type="match status" value="1"/>
</dbReference>